<organism evidence="2 3">
    <name type="scientific">Paenibacillus rhizophilus</name>
    <dbReference type="NCBI Taxonomy" id="1850366"/>
    <lineage>
        <taxon>Bacteria</taxon>
        <taxon>Bacillati</taxon>
        <taxon>Bacillota</taxon>
        <taxon>Bacilli</taxon>
        <taxon>Bacillales</taxon>
        <taxon>Paenibacillaceae</taxon>
        <taxon>Paenibacillus</taxon>
    </lineage>
</organism>
<keyword evidence="1" id="KW-0472">Membrane</keyword>
<dbReference type="RefSeq" id="WP_124694817.1">
    <property type="nucleotide sequence ID" value="NZ_JBHUFE010000008.1"/>
</dbReference>
<dbReference type="AlphaFoldDB" id="A0A3N9PAB8"/>
<keyword evidence="1" id="KW-1133">Transmembrane helix</keyword>
<accession>A0A3N9PAB8</accession>
<dbReference type="OrthoDB" id="2661925at2"/>
<feature type="transmembrane region" description="Helical" evidence="1">
    <location>
        <begin position="46"/>
        <end position="64"/>
    </location>
</feature>
<sequence>MKKLNEVLIGTGTEIYREIIPLMLLGLTGSAALVPAILFLPATLTLLLLPLIYMPLIFGSFYAYHRKTEGKKLSVRSMLGGAAKGFAPSFLLGLLLALLGLILWSTWWYYGGRGSLAGRAVAIFQTYFVAMALISQFYTLQLVIQREMGIFKAMGESVKLFFRHPAYTIGAFIQAVCVGVMLAVTVVGFFALFNGMLAVYSHKAVHNVLNPEEAEETAEGQGTGGAVYAGRERI</sequence>
<name>A0A3N9PAB8_9BACL</name>
<dbReference type="EMBL" id="RQPI01000002">
    <property type="protein sequence ID" value="RQW12779.1"/>
    <property type="molecule type" value="Genomic_DNA"/>
</dbReference>
<reference evidence="2 3" key="1">
    <citation type="submission" date="2018-11" db="EMBL/GenBank/DDBJ databases">
        <title>Genome sequence of strain 7197.</title>
        <authorList>
            <person name="Gao J."/>
            <person name="Sun J."/>
        </authorList>
    </citation>
    <scope>NUCLEOTIDE SEQUENCE [LARGE SCALE GENOMIC DNA]</scope>
    <source>
        <strain evidence="2 3">7197</strain>
    </source>
</reference>
<dbReference type="Proteomes" id="UP000282529">
    <property type="component" value="Unassembled WGS sequence"/>
</dbReference>
<feature type="transmembrane region" description="Helical" evidence="1">
    <location>
        <begin position="165"/>
        <end position="193"/>
    </location>
</feature>
<comment type="caution">
    <text evidence="2">The sequence shown here is derived from an EMBL/GenBank/DDBJ whole genome shotgun (WGS) entry which is preliminary data.</text>
</comment>
<feature type="transmembrane region" description="Helical" evidence="1">
    <location>
        <begin position="85"/>
        <end position="110"/>
    </location>
</feature>
<feature type="transmembrane region" description="Helical" evidence="1">
    <location>
        <begin position="20"/>
        <end position="40"/>
    </location>
</feature>
<evidence type="ECO:0008006" key="4">
    <source>
        <dbReference type="Google" id="ProtNLM"/>
    </source>
</evidence>
<proteinExistence type="predicted"/>
<keyword evidence="1" id="KW-0812">Transmembrane</keyword>
<evidence type="ECO:0000313" key="2">
    <source>
        <dbReference type="EMBL" id="RQW12779.1"/>
    </source>
</evidence>
<gene>
    <name evidence="2" type="ORF">EH198_06980</name>
</gene>
<protein>
    <recommendedName>
        <fullName evidence="4">DUF624 domain-containing protein</fullName>
    </recommendedName>
</protein>
<keyword evidence="3" id="KW-1185">Reference proteome</keyword>
<evidence type="ECO:0000256" key="1">
    <source>
        <dbReference type="SAM" id="Phobius"/>
    </source>
</evidence>
<evidence type="ECO:0000313" key="3">
    <source>
        <dbReference type="Proteomes" id="UP000282529"/>
    </source>
</evidence>
<feature type="transmembrane region" description="Helical" evidence="1">
    <location>
        <begin position="122"/>
        <end position="144"/>
    </location>
</feature>